<name>A0A0A9FWZ4_ARUDO</name>
<organism evidence="1">
    <name type="scientific">Arundo donax</name>
    <name type="common">Giant reed</name>
    <name type="synonym">Donax arundinaceus</name>
    <dbReference type="NCBI Taxonomy" id="35708"/>
    <lineage>
        <taxon>Eukaryota</taxon>
        <taxon>Viridiplantae</taxon>
        <taxon>Streptophyta</taxon>
        <taxon>Embryophyta</taxon>
        <taxon>Tracheophyta</taxon>
        <taxon>Spermatophyta</taxon>
        <taxon>Magnoliopsida</taxon>
        <taxon>Liliopsida</taxon>
        <taxon>Poales</taxon>
        <taxon>Poaceae</taxon>
        <taxon>PACMAD clade</taxon>
        <taxon>Arundinoideae</taxon>
        <taxon>Arundineae</taxon>
        <taxon>Arundo</taxon>
    </lineage>
</organism>
<reference evidence="1" key="2">
    <citation type="journal article" date="2015" name="Data Brief">
        <title>Shoot transcriptome of the giant reed, Arundo donax.</title>
        <authorList>
            <person name="Barrero R.A."/>
            <person name="Guerrero F.D."/>
            <person name="Moolhuijzen P."/>
            <person name="Goolsby J.A."/>
            <person name="Tidwell J."/>
            <person name="Bellgard S.E."/>
            <person name="Bellgard M.I."/>
        </authorList>
    </citation>
    <scope>NUCLEOTIDE SEQUENCE</scope>
    <source>
        <tissue evidence="1">Shoot tissue taken approximately 20 cm above the soil surface</tissue>
    </source>
</reference>
<reference evidence="1" key="1">
    <citation type="submission" date="2014-09" db="EMBL/GenBank/DDBJ databases">
        <authorList>
            <person name="Magalhaes I.L.F."/>
            <person name="Oliveira U."/>
            <person name="Santos F.R."/>
            <person name="Vidigal T.H.D.A."/>
            <person name="Brescovit A.D."/>
            <person name="Santos A.J."/>
        </authorList>
    </citation>
    <scope>NUCLEOTIDE SEQUENCE</scope>
    <source>
        <tissue evidence="1">Shoot tissue taken approximately 20 cm above the soil surface</tissue>
    </source>
</reference>
<accession>A0A0A9FWZ4</accession>
<dbReference type="AlphaFoldDB" id="A0A0A9FWZ4"/>
<dbReference type="EMBL" id="GBRH01182162">
    <property type="protein sequence ID" value="JAE15734.1"/>
    <property type="molecule type" value="Transcribed_RNA"/>
</dbReference>
<proteinExistence type="predicted"/>
<evidence type="ECO:0000313" key="1">
    <source>
        <dbReference type="EMBL" id="JAE15734.1"/>
    </source>
</evidence>
<protein>
    <submittedName>
        <fullName evidence="1">Uncharacterized protein</fullName>
    </submittedName>
</protein>
<sequence>MSNSTSVVIAAYPCSLSLRLISASIISISLYLECDLPPTKNSCTLPSTSMALHPGTFFTPLAFIMPRVLLTPFQSCDFA</sequence>